<evidence type="ECO:0000313" key="2">
    <source>
        <dbReference type="Proteomes" id="UP001465755"/>
    </source>
</evidence>
<evidence type="ECO:0000313" key="1">
    <source>
        <dbReference type="EMBL" id="KAK9804518.1"/>
    </source>
</evidence>
<accession>A0AAW1P901</accession>
<reference evidence="1 2" key="1">
    <citation type="journal article" date="2024" name="Nat. Commun.">
        <title>Phylogenomics reveals the evolutionary origins of lichenization in chlorophyte algae.</title>
        <authorList>
            <person name="Puginier C."/>
            <person name="Libourel C."/>
            <person name="Otte J."/>
            <person name="Skaloud P."/>
            <person name="Haon M."/>
            <person name="Grisel S."/>
            <person name="Petersen M."/>
            <person name="Berrin J.G."/>
            <person name="Delaux P.M."/>
            <person name="Dal Grande F."/>
            <person name="Keller J."/>
        </authorList>
    </citation>
    <scope>NUCLEOTIDE SEQUENCE [LARGE SCALE GENOMIC DNA]</scope>
    <source>
        <strain evidence="1 2">SAG 2036</strain>
    </source>
</reference>
<sequence>MPQRRAGQQQVYHTIRGRPFRWSEKARRVCAAGLRGPSGADKRLQRAAIMAERRSRRRRTAVPRLEGLLSLQGQELERRPAQDTYNNRHQMVSMLWCASSVGLRITCQPCAIPVT</sequence>
<dbReference type="Proteomes" id="UP001465755">
    <property type="component" value="Unassembled WGS sequence"/>
</dbReference>
<name>A0AAW1P901_9CHLO</name>
<gene>
    <name evidence="1" type="ORF">WJX73_003145</name>
</gene>
<dbReference type="EMBL" id="JALJOQ010000050">
    <property type="protein sequence ID" value="KAK9804518.1"/>
    <property type="molecule type" value="Genomic_DNA"/>
</dbReference>
<protein>
    <submittedName>
        <fullName evidence="1">Uncharacterized protein</fullName>
    </submittedName>
</protein>
<keyword evidence="2" id="KW-1185">Reference proteome</keyword>
<organism evidence="1 2">
    <name type="scientific">Symbiochloris irregularis</name>
    <dbReference type="NCBI Taxonomy" id="706552"/>
    <lineage>
        <taxon>Eukaryota</taxon>
        <taxon>Viridiplantae</taxon>
        <taxon>Chlorophyta</taxon>
        <taxon>core chlorophytes</taxon>
        <taxon>Trebouxiophyceae</taxon>
        <taxon>Trebouxiales</taxon>
        <taxon>Trebouxiaceae</taxon>
        <taxon>Symbiochloris</taxon>
    </lineage>
</organism>
<dbReference type="AlphaFoldDB" id="A0AAW1P901"/>
<comment type="caution">
    <text evidence="1">The sequence shown here is derived from an EMBL/GenBank/DDBJ whole genome shotgun (WGS) entry which is preliminary data.</text>
</comment>
<proteinExistence type="predicted"/>